<evidence type="ECO:0000313" key="3">
    <source>
        <dbReference type="Proteomes" id="UP000006208"/>
    </source>
</evidence>
<dbReference type="InterPro" id="IPR027417">
    <property type="entry name" value="P-loop_NTPase"/>
</dbReference>
<dbReference type="PANTHER" id="PTHR13696">
    <property type="entry name" value="P-LOOP CONTAINING NUCLEOSIDE TRIPHOSPHATE HYDROLASE"/>
    <property type="match status" value="1"/>
</dbReference>
<dbReference type="Proteomes" id="UP000006208">
    <property type="component" value="Plasmid 118a_lp38"/>
</dbReference>
<evidence type="ECO:0000313" key="2">
    <source>
        <dbReference type="EMBL" id="ACN93040.1"/>
    </source>
</evidence>
<dbReference type="InterPro" id="IPR025669">
    <property type="entry name" value="AAA_dom"/>
</dbReference>
<dbReference type="InterPro" id="IPR050678">
    <property type="entry name" value="DNA_Partitioning_ATPase"/>
</dbReference>
<accession>A0A7U3YBI5</accession>
<dbReference type="SUPFAM" id="SSF52540">
    <property type="entry name" value="P-loop containing nucleoside triphosphate hydrolases"/>
    <property type="match status" value="1"/>
</dbReference>
<organism evidence="2 3">
    <name type="scientific">Borreliella burgdorferi 118a</name>
    <dbReference type="NCBI Taxonomy" id="476210"/>
    <lineage>
        <taxon>Bacteria</taxon>
        <taxon>Pseudomonadati</taxon>
        <taxon>Spirochaetota</taxon>
        <taxon>Spirochaetia</taxon>
        <taxon>Spirochaetales</taxon>
        <taxon>Borreliaceae</taxon>
        <taxon>Borreliella</taxon>
    </lineage>
</organism>
<gene>
    <name evidence="2" type="ORF">BBU118A_J24</name>
</gene>
<evidence type="ECO:0000259" key="1">
    <source>
        <dbReference type="Pfam" id="PF13614"/>
    </source>
</evidence>
<dbReference type="EMBL" id="CP001539">
    <property type="protein sequence ID" value="ACN93040.1"/>
    <property type="molecule type" value="Genomic_DNA"/>
</dbReference>
<dbReference type="PANTHER" id="PTHR13696:SF99">
    <property type="entry name" value="COBYRINIC ACID AC-DIAMIDE SYNTHASE"/>
    <property type="match status" value="1"/>
</dbReference>
<reference evidence="2 3" key="1">
    <citation type="journal article" date="2011" name="J. Bacteriol.">
        <title>Whole-genome sequences of thirteen isolates of Borrelia burgdorferi.</title>
        <authorList>
            <person name="Schutzer S.E."/>
            <person name="Fraser-Liggett C.M."/>
            <person name="Casjens S.R."/>
            <person name="Qiu W.G."/>
            <person name="Dunn J.J."/>
            <person name="Mongodin E.F."/>
            <person name="Luft B.J."/>
        </authorList>
    </citation>
    <scope>NUCLEOTIDE SEQUENCE [LARGE SCALE GENOMIC DNA]</scope>
    <source>
        <strain evidence="2 3">118a</strain>
        <plasmid evidence="2 3">118a_lp38</plasmid>
    </source>
</reference>
<geneLocation type="plasmid" evidence="2 3">
    <name>118a_lp38</name>
</geneLocation>
<sequence>MDRKKSNIITIANLKGGVGKSTLSILFSYVLKDLGKKVLLIDMDSQNALTSYFRKYIFNFDKNNIYNLLIGNAYFDQCINKINDHIFIIPSHPFLDEFNYKNIDNKENLLSFCLDKNTLSYNFDYILLDTPPSFSFVLKNALNTTNRIIIPVQPETWSIESLEILIKKIIDKSYNFSIIVNQFIKNRNILKEVEDALYRRYNNYIKGKIHYYNSIKVFIINRLEPDIKSKYYKEAKNVLKNILDL</sequence>
<proteinExistence type="predicted"/>
<dbReference type="AlphaFoldDB" id="A0A7U3YBI5"/>
<keyword evidence="2" id="KW-0614">Plasmid</keyword>
<dbReference type="Pfam" id="PF13614">
    <property type="entry name" value="AAA_31"/>
    <property type="match status" value="1"/>
</dbReference>
<dbReference type="RefSeq" id="WP_012622519.1">
    <property type="nucleotide sequence ID" value="NC_012232.1"/>
</dbReference>
<dbReference type="CDD" id="cd02042">
    <property type="entry name" value="ParAB_family"/>
    <property type="match status" value="1"/>
</dbReference>
<name>A0A7U3YBI5_BORBG</name>
<feature type="domain" description="AAA" evidence="1">
    <location>
        <begin position="7"/>
        <end position="169"/>
    </location>
</feature>
<dbReference type="Gene3D" id="3.40.50.300">
    <property type="entry name" value="P-loop containing nucleotide triphosphate hydrolases"/>
    <property type="match status" value="1"/>
</dbReference>
<protein>
    <submittedName>
        <fullName evidence="2">CobQ/CobB/MinD/ParA nucleotide binding domain protein</fullName>
    </submittedName>
</protein>